<dbReference type="Proteomes" id="UP001219037">
    <property type="component" value="Chromosome"/>
</dbReference>
<keyword evidence="2" id="KW-0812">Transmembrane</keyword>
<evidence type="ECO:0000256" key="1">
    <source>
        <dbReference type="SAM" id="MobiDB-lite"/>
    </source>
</evidence>
<feature type="transmembrane region" description="Helical" evidence="2">
    <location>
        <begin position="309"/>
        <end position="325"/>
    </location>
</feature>
<feature type="region of interest" description="Disordered" evidence="1">
    <location>
        <begin position="437"/>
        <end position="459"/>
    </location>
</feature>
<dbReference type="InterPro" id="IPR012507">
    <property type="entry name" value="YibE_F"/>
</dbReference>
<keyword evidence="2" id="KW-0472">Membrane</keyword>
<dbReference type="PANTHER" id="PTHR41771">
    <property type="entry name" value="MEMBRANE PROTEIN-RELATED"/>
    <property type="match status" value="1"/>
</dbReference>
<feature type="transmembrane region" description="Helical" evidence="2">
    <location>
        <begin position="366"/>
        <end position="388"/>
    </location>
</feature>
<feature type="region of interest" description="Disordered" evidence="1">
    <location>
        <begin position="1"/>
        <end position="25"/>
    </location>
</feature>
<sequence>MPEAPEQQGHEGHGHGLPAGPSADWLLGGSRSSRRRVTVALTAILAPLTVLLIGAMFVLWPSGSYQELSLDNPYGTAEGFSMVNSTVTDTLPRDCTGQTGVLDTSQGTTTQMPDGTELSCIYAVVDVDDSADLPADSHEQAYVEIPPDITASMDVEPGDRLRVIILNGLSEIDGYEEAVFVDFQRTVPVALLAGLYALVVLAVARWRGLRSIIGLVLSFGVIFGFMIPALLEGGPPLWVGLVGCCLIMVVVLYFAHGFSLRTTTALLGTLLGLGLTALLALWGTEAAYLVGLGEEYSYILASVVPEVRLSGIVLCGLLIAGLGVLNDVTITQSSAVWELQAANPRTSSRELFAAGMRIGRDHIASTVYTIAFAYAGAAMPALMVISLYDRSLLETLTSGEMVEEVVRILIGSIGLVLAIPITTGIAVVVAKAVAQDDAHPVPSPDDEIQAPRPSGPSRS</sequence>
<evidence type="ECO:0000256" key="2">
    <source>
        <dbReference type="SAM" id="Phobius"/>
    </source>
</evidence>
<feature type="transmembrane region" description="Helical" evidence="2">
    <location>
        <begin position="211"/>
        <end position="231"/>
    </location>
</feature>
<accession>A0ABY8HA37</accession>
<protein>
    <submittedName>
        <fullName evidence="3">YibE/F family protein</fullName>
    </submittedName>
</protein>
<proteinExistence type="predicted"/>
<dbReference type="RefSeq" id="WP_278159061.1">
    <property type="nucleotide sequence ID" value="NZ_CP121252.1"/>
</dbReference>
<dbReference type="EMBL" id="CP121252">
    <property type="protein sequence ID" value="WFP17502.1"/>
    <property type="molecule type" value="Genomic_DNA"/>
</dbReference>
<keyword evidence="2" id="KW-1133">Transmembrane helix</keyword>
<dbReference type="Pfam" id="PF07907">
    <property type="entry name" value="YibE_F"/>
    <property type="match status" value="1"/>
</dbReference>
<evidence type="ECO:0000313" key="4">
    <source>
        <dbReference type="Proteomes" id="UP001219037"/>
    </source>
</evidence>
<gene>
    <name evidence="3" type="ORF">P8192_05180</name>
</gene>
<feature type="transmembrane region" description="Helical" evidence="2">
    <location>
        <begin position="186"/>
        <end position="204"/>
    </location>
</feature>
<feature type="transmembrane region" description="Helical" evidence="2">
    <location>
        <begin position="237"/>
        <end position="255"/>
    </location>
</feature>
<reference evidence="3 4" key="1">
    <citation type="submission" date="2023-04" db="EMBL/GenBank/DDBJ databases">
        <title>Funneling lignin-derived compounds into biodiesel using alkali-halophilic Citricoccus sp. P2.</title>
        <authorList>
            <person name="Luo C.-B."/>
        </authorList>
    </citation>
    <scope>NUCLEOTIDE SEQUENCE [LARGE SCALE GENOMIC DNA]</scope>
    <source>
        <strain evidence="3 4">P2</strain>
    </source>
</reference>
<organism evidence="3 4">
    <name type="scientific">Citricoccus muralis</name>
    <dbReference type="NCBI Taxonomy" id="169134"/>
    <lineage>
        <taxon>Bacteria</taxon>
        <taxon>Bacillati</taxon>
        <taxon>Actinomycetota</taxon>
        <taxon>Actinomycetes</taxon>
        <taxon>Micrococcales</taxon>
        <taxon>Micrococcaceae</taxon>
        <taxon>Citricoccus</taxon>
    </lineage>
</organism>
<feature type="transmembrane region" description="Helical" evidence="2">
    <location>
        <begin position="37"/>
        <end position="60"/>
    </location>
</feature>
<keyword evidence="4" id="KW-1185">Reference proteome</keyword>
<feature type="transmembrane region" description="Helical" evidence="2">
    <location>
        <begin position="267"/>
        <end position="289"/>
    </location>
</feature>
<feature type="transmembrane region" description="Helical" evidence="2">
    <location>
        <begin position="408"/>
        <end position="430"/>
    </location>
</feature>
<evidence type="ECO:0000313" key="3">
    <source>
        <dbReference type="EMBL" id="WFP17502.1"/>
    </source>
</evidence>
<name>A0ABY8HA37_9MICC</name>
<dbReference type="PANTHER" id="PTHR41771:SF1">
    <property type="entry name" value="MEMBRANE PROTEIN"/>
    <property type="match status" value="1"/>
</dbReference>